<dbReference type="InterPro" id="IPR039561">
    <property type="entry name" value="Peptidase_M15C"/>
</dbReference>
<dbReference type="KEGG" id="crx:CRECT_0984"/>
<accession>A0A6G5QLP2</accession>
<dbReference type="AlphaFoldDB" id="A0A6G5QLP2"/>
<keyword evidence="2" id="KW-0645">Protease</keyword>
<feature type="domain" description="SH3b2-type SH3" evidence="7">
    <location>
        <begin position="231"/>
        <end position="273"/>
    </location>
</feature>
<dbReference type="InterPro" id="IPR026864">
    <property type="entry name" value="SH3b2-type_SH3"/>
</dbReference>
<keyword evidence="3" id="KW-0378">Hydrolase</keyword>
<sequence length="689" mass="76553">MKFDKFILSAAVTLAILGGCASPKDARGAVNLQGQGANAASAHDMPEEIADENLGHISYLEFDVDQNANALPMLPFEAQSSGEALLQKRFNALDLKAPLATAKDAFWALEYYKNTAKRQYYFSNMRKIPNEWFEKVRKNASMDSFGKVLLPAITTANASLRNLPTDEAVLYNPVRAGEGLPFDYAQLSFISIGYPLYVSHFSADGAWAFVGSDNVWAWIKSTEIKILSANAVQELKNSKFLSVIKDEEPVYDKNGNFLFYGRIGAILPFQSEDRFKFYGKIQTQSGLKNYEISKQSASRFPLKFSDENVRALASSLLGQSYGWGGFGGKRDCSLFLQDFLGSFGVWLPRNSKAQGQIGKVVSLANLSAEEKLHVIKTQAVPYRTLFHMNGHIMLYAGLRGGEPLAVHDVWGIRTKDNGRAMIGGVAITTLKIGSDVSEIDPKRLLVSRINSMNTFEVTSGEEAVRAKKSAIEKAYGVKIVGNEVIFADGSKVKFDDGEAKDTAHLLNLADVEDTFAQPYPLFKPLALPSNDAGRYRNYELLDKIYGASEAEVKANLTDVVWLKDHGGKTFKFNSKNGAAAALQAVSNELDALVAKKPELLKFLDNPSGTFNWRVIAGTKRKSAHSYGIAIDINTDKSDYWRWSKDGSYRNQIPEEIVRVFEKHGFIWGGRWVSFDTMHFEYRPEFGHLR</sequence>
<evidence type="ECO:0000313" key="9">
    <source>
        <dbReference type="EMBL" id="QCD46653.1"/>
    </source>
</evidence>
<evidence type="ECO:0000259" key="7">
    <source>
        <dbReference type="Pfam" id="PF12914"/>
    </source>
</evidence>
<keyword evidence="4" id="KW-0788">Thiol protease</keyword>
<comment type="similarity">
    <text evidence="1">Belongs to the peptidase C40 family.</text>
</comment>
<dbReference type="Pfam" id="PF12914">
    <property type="entry name" value="SH3_7"/>
    <property type="match status" value="1"/>
</dbReference>
<dbReference type="SUPFAM" id="SSF54001">
    <property type="entry name" value="Cysteine proteinases"/>
    <property type="match status" value="1"/>
</dbReference>
<name>A0A6G5QLP2_CAMRE</name>
<evidence type="ECO:0000259" key="8">
    <source>
        <dbReference type="Pfam" id="PF13539"/>
    </source>
</evidence>
<reference evidence="9 10" key="1">
    <citation type="submission" date="2016-07" db="EMBL/GenBank/DDBJ databases">
        <title>Comparative genomics of the Campylobacter concisus group.</title>
        <authorList>
            <person name="Miller W.G."/>
            <person name="Yee E."/>
            <person name="Chapman M.H."/>
            <person name="Huynh S."/>
            <person name="Bono J.L."/>
            <person name="On S.L.W."/>
            <person name="StLeger J."/>
            <person name="Foster G."/>
            <person name="Parker C.T."/>
        </authorList>
    </citation>
    <scope>NUCLEOTIDE SEQUENCE [LARGE SCALE GENOMIC DNA]</scope>
    <source>
        <strain evidence="9 10">ATCC 33238</strain>
    </source>
</reference>
<evidence type="ECO:0000313" key="10">
    <source>
        <dbReference type="Proteomes" id="UP000502377"/>
    </source>
</evidence>
<feature type="domain" description="SH3b1" evidence="6">
    <location>
        <begin position="170"/>
        <end position="220"/>
    </location>
</feature>
<evidence type="ECO:0000256" key="4">
    <source>
        <dbReference type="ARBA" id="ARBA00022807"/>
    </source>
</evidence>
<dbReference type="EMBL" id="CP012543">
    <property type="protein sequence ID" value="QCD46653.1"/>
    <property type="molecule type" value="Genomic_DNA"/>
</dbReference>
<dbReference type="RefSeq" id="WP_004320272.1">
    <property type="nucleotide sequence ID" value="NZ_CP012543.1"/>
</dbReference>
<dbReference type="InterPro" id="IPR039439">
    <property type="entry name" value="SH3b1_dom"/>
</dbReference>
<dbReference type="InterPro" id="IPR000064">
    <property type="entry name" value="NLP_P60_dom"/>
</dbReference>
<dbReference type="GO" id="GO:0006508">
    <property type="term" value="P:proteolysis"/>
    <property type="evidence" value="ECO:0007669"/>
    <property type="project" value="UniProtKB-KW"/>
</dbReference>
<dbReference type="Gene3D" id="3.30.1380.10">
    <property type="match status" value="1"/>
</dbReference>
<dbReference type="Gene3D" id="3.90.1720.10">
    <property type="entry name" value="endopeptidase domain like (from Nostoc punctiforme)"/>
    <property type="match status" value="1"/>
</dbReference>
<dbReference type="Pfam" id="PF00877">
    <property type="entry name" value="NLPC_P60"/>
    <property type="match status" value="1"/>
</dbReference>
<feature type="domain" description="Peptidase M15C" evidence="8">
    <location>
        <begin position="617"/>
        <end position="681"/>
    </location>
</feature>
<evidence type="ECO:0000256" key="3">
    <source>
        <dbReference type="ARBA" id="ARBA00022801"/>
    </source>
</evidence>
<dbReference type="GO" id="GO:0008234">
    <property type="term" value="F:cysteine-type peptidase activity"/>
    <property type="evidence" value="ECO:0007669"/>
    <property type="project" value="UniProtKB-KW"/>
</dbReference>
<protein>
    <submittedName>
        <fullName evidence="9">Putative cysteine peptidase, peptidase M15 family (SH3, Nlp/P60 domains)</fullName>
    </submittedName>
</protein>
<proteinExistence type="inferred from homology"/>
<evidence type="ECO:0000256" key="2">
    <source>
        <dbReference type="ARBA" id="ARBA00022670"/>
    </source>
</evidence>
<evidence type="ECO:0000259" key="5">
    <source>
        <dbReference type="Pfam" id="PF00877"/>
    </source>
</evidence>
<dbReference type="PROSITE" id="PS51257">
    <property type="entry name" value="PROKAR_LIPOPROTEIN"/>
    <property type="match status" value="1"/>
</dbReference>
<dbReference type="InterPro" id="IPR009045">
    <property type="entry name" value="Zn_M74/Hedgehog-like"/>
</dbReference>
<dbReference type="Proteomes" id="UP000502377">
    <property type="component" value="Chromosome"/>
</dbReference>
<organism evidence="9 10">
    <name type="scientific">Campylobacter rectus</name>
    <name type="common">Wolinella recta</name>
    <dbReference type="NCBI Taxonomy" id="203"/>
    <lineage>
        <taxon>Bacteria</taxon>
        <taxon>Pseudomonadati</taxon>
        <taxon>Campylobacterota</taxon>
        <taxon>Epsilonproteobacteria</taxon>
        <taxon>Campylobacterales</taxon>
        <taxon>Campylobacteraceae</taxon>
        <taxon>Campylobacter</taxon>
    </lineage>
</organism>
<dbReference type="CDD" id="cd14845">
    <property type="entry name" value="L-Ala-D-Glu_peptidase_like"/>
    <property type="match status" value="1"/>
</dbReference>
<dbReference type="SUPFAM" id="SSF55166">
    <property type="entry name" value="Hedgehog/DD-peptidase"/>
    <property type="match status" value="1"/>
</dbReference>
<dbReference type="InterPro" id="IPR038765">
    <property type="entry name" value="Papain-like_cys_pep_sf"/>
</dbReference>
<dbReference type="Pfam" id="PF13539">
    <property type="entry name" value="Peptidase_M15_4"/>
    <property type="match status" value="1"/>
</dbReference>
<feature type="domain" description="NlpC/P60" evidence="5">
    <location>
        <begin position="318"/>
        <end position="365"/>
    </location>
</feature>
<evidence type="ECO:0000259" key="6">
    <source>
        <dbReference type="Pfam" id="PF12913"/>
    </source>
</evidence>
<evidence type="ECO:0000256" key="1">
    <source>
        <dbReference type="ARBA" id="ARBA00007074"/>
    </source>
</evidence>
<gene>
    <name evidence="9" type="ORF">CRECT_0984</name>
</gene>
<dbReference type="Pfam" id="PF12913">
    <property type="entry name" value="SH3_6"/>
    <property type="match status" value="1"/>
</dbReference>